<dbReference type="SUPFAM" id="SSF111369">
    <property type="entry name" value="HlyD-like secretion proteins"/>
    <property type="match status" value="1"/>
</dbReference>
<dbReference type="AlphaFoldDB" id="A0A348WHF9"/>
<organism evidence="2 3">
    <name type="scientific">Roseovarius nubinhibens</name>
    <dbReference type="NCBI Taxonomy" id="314263"/>
    <lineage>
        <taxon>Bacteria</taxon>
        <taxon>Pseudomonadati</taxon>
        <taxon>Pseudomonadota</taxon>
        <taxon>Alphaproteobacteria</taxon>
        <taxon>Rhodobacterales</taxon>
        <taxon>Roseobacteraceae</taxon>
        <taxon>Roseovarius</taxon>
    </lineage>
</organism>
<evidence type="ECO:0000313" key="2">
    <source>
        <dbReference type="EMBL" id="HAR53971.1"/>
    </source>
</evidence>
<reference evidence="2 3" key="1">
    <citation type="journal article" date="2018" name="Nat. Biotechnol.">
        <title>A standardized bacterial taxonomy based on genome phylogeny substantially revises the tree of life.</title>
        <authorList>
            <person name="Parks D.H."/>
            <person name="Chuvochina M."/>
            <person name="Waite D.W."/>
            <person name="Rinke C."/>
            <person name="Skarshewski A."/>
            <person name="Chaumeil P.A."/>
            <person name="Hugenholtz P."/>
        </authorList>
    </citation>
    <scope>NUCLEOTIDE SEQUENCE [LARGE SCALE GENOMIC DNA]</scope>
    <source>
        <strain evidence="2">UBA9169</strain>
    </source>
</reference>
<sequence>AGLKSAQSGLESAAAGIEAARAGIESAQAGIAAAQKEIDRLAITAPFAGLLETDTAERGSLLQPG</sequence>
<dbReference type="Proteomes" id="UP000264719">
    <property type="component" value="Unassembled WGS sequence"/>
</dbReference>
<comment type="caution">
    <text evidence="2">The sequence shown here is derived from an EMBL/GenBank/DDBJ whole genome shotgun (WGS) entry which is preliminary data.</text>
</comment>
<protein>
    <submittedName>
        <fullName evidence="2">Efflux RND transporter periplasmic adaptor subunit</fullName>
    </submittedName>
</protein>
<name>A0A348WHF9_9RHOB</name>
<evidence type="ECO:0000313" key="3">
    <source>
        <dbReference type="Proteomes" id="UP000264719"/>
    </source>
</evidence>
<dbReference type="Gene3D" id="2.40.50.100">
    <property type="match status" value="1"/>
</dbReference>
<feature type="non-terminal residue" evidence="2">
    <location>
        <position position="65"/>
    </location>
</feature>
<feature type="non-terminal residue" evidence="2">
    <location>
        <position position="1"/>
    </location>
</feature>
<feature type="coiled-coil region" evidence="1">
    <location>
        <begin position="17"/>
        <end position="44"/>
    </location>
</feature>
<keyword evidence="1" id="KW-0175">Coiled coil</keyword>
<gene>
    <name evidence="2" type="ORF">DCS45_19145</name>
</gene>
<dbReference type="EMBL" id="DMVW01000183">
    <property type="protein sequence ID" value="HAR53971.1"/>
    <property type="molecule type" value="Genomic_DNA"/>
</dbReference>
<proteinExistence type="predicted"/>
<accession>A0A348WHF9</accession>
<evidence type="ECO:0000256" key="1">
    <source>
        <dbReference type="SAM" id="Coils"/>
    </source>
</evidence>
<dbReference type="Gene3D" id="1.10.287.470">
    <property type="entry name" value="Helix hairpin bin"/>
    <property type="match status" value="1"/>
</dbReference>